<reference evidence="2 3" key="1">
    <citation type="submission" date="2020-07" db="EMBL/GenBank/DDBJ databases">
        <title>Natrinema (YPL30) sp. nov. and Haloterrigena xxxxxx (YPL8) sp. nov., isolated from a salt mine.</title>
        <authorList>
            <person name="Cui H."/>
        </authorList>
    </citation>
    <scope>NUCLEOTIDE SEQUENCE [LARGE SCALE GENOMIC DNA]</scope>
    <source>
        <strain evidence="2 3">YPL13</strain>
    </source>
</reference>
<dbReference type="SUPFAM" id="SSF55729">
    <property type="entry name" value="Acyl-CoA N-acyltransferases (Nat)"/>
    <property type="match status" value="1"/>
</dbReference>
<dbReference type="GO" id="GO:0016747">
    <property type="term" value="F:acyltransferase activity, transferring groups other than amino-acyl groups"/>
    <property type="evidence" value="ECO:0007669"/>
    <property type="project" value="InterPro"/>
</dbReference>
<dbReference type="RefSeq" id="WP_180840729.1">
    <property type="nucleotide sequence ID" value="NZ_CP059154.1"/>
</dbReference>
<dbReference type="GeneID" id="56144712"/>
<dbReference type="CDD" id="cd04301">
    <property type="entry name" value="NAT_SF"/>
    <property type="match status" value="1"/>
</dbReference>
<gene>
    <name evidence="2" type="ORF">HYG81_15865</name>
</gene>
<dbReference type="InterPro" id="IPR000182">
    <property type="entry name" value="GNAT_dom"/>
</dbReference>
<feature type="domain" description="N-acetyltransferase" evidence="1">
    <location>
        <begin position="1"/>
        <end position="109"/>
    </location>
</feature>
<evidence type="ECO:0000313" key="2">
    <source>
        <dbReference type="EMBL" id="QLK25540.1"/>
    </source>
</evidence>
<keyword evidence="3" id="KW-1185">Reference proteome</keyword>
<dbReference type="OrthoDB" id="275505at2157"/>
<protein>
    <recommendedName>
        <fullName evidence="1">N-acetyltransferase domain-containing protein</fullName>
    </recommendedName>
</protein>
<dbReference type="EMBL" id="CP059154">
    <property type="protein sequence ID" value="QLK25540.1"/>
    <property type="molecule type" value="Genomic_DNA"/>
</dbReference>
<dbReference type="Proteomes" id="UP000510869">
    <property type="component" value="Chromosome"/>
</dbReference>
<dbReference type="AlphaFoldDB" id="A0A7D6GJW7"/>
<evidence type="ECO:0000259" key="1">
    <source>
        <dbReference type="PROSITE" id="PS51186"/>
    </source>
</evidence>
<dbReference type="KEGG" id="nay:HYG81_15865"/>
<proteinExistence type="predicted"/>
<accession>A0A7D6GJW7</accession>
<dbReference type="PROSITE" id="PS51186">
    <property type="entry name" value="GNAT"/>
    <property type="match status" value="1"/>
</dbReference>
<organism evidence="2 3">
    <name type="scientific">Natrinema zhouii</name>
    <dbReference type="NCBI Taxonomy" id="1710539"/>
    <lineage>
        <taxon>Archaea</taxon>
        <taxon>Methanobacteriati</taxon>
        <taxon>Methanobacteriota</taxon>
        <taxon>Stenosarchaea group</taxon>
        <taxon>Halobacteria</taxon>
        <taxon>Halobacteriales</taxon>
        <taxon>Natrialbaceae</taxon>
        <taxon>Natrinema</taxon>
    </lineage>
</organism>
<dbReference type="Gene3D" id="3.40.630.30">
    <property type="match status" value="1"/>
</dbReference>
<name>A0A7D6GJW7_9EURY</name>
<evidence type="ECO:0000313" key="3">
    <source>
        <dbReference type="Proteomes" id="UP000510869"/>
    </source>
</evidence>
<sequence>MSDPNEISQVSTEDVDLTEARLGYAILVNGTYVGAIEGIPGKLEHIEVEPHWEGKGIARAALHEFVCLSRDHGIPEVTVNNAVHPAMEHILETEGFEEVSEGVGWKIET</sequence>
<dbReference type="InterPro" id="IPR016181">
    <property type="entry name" value="Acyl_CoA_acyltransferase"/>
</dbReference>